<reference evidence="1" key="1">
    <citation type="journal article" date="2020" name="mSystems">
        <title>Genome- and Community-Level Interaction Insights into Carbon Utilization and Element Cycling Functions of Hydrothermarchaeota in Hydrothermal Sediment.</title>
        <authorList>
            <person name="Zhou Z."/>
            <person name="Liu Y."/>
            <person name="Xu W."/>
            <person name="Pan J."/>
            <person name="Luo Z.H."/>
            <person name="Li M."/>
        </authorList>
    </citation>
    <scope>NUCLEOTIDE SEQUENCE [LARGE SCALE GENOMIC DNA]</scope>
    <source>
        <strain evidence="1">HyVt-633</strain>
    </source>
</reference>
<evidence type="ECO:0000313" key="1">
    <source>
        <dbReference type="EMBL" id="HHE32289.1"/>
    </source>
</evidence>
<dbReference type="InterPro" id="IPR021730">
    <property type="entry name" value="YdbH"/>
</dbReference>
<dbReference type="Pfam" id="PF11739">
    <property type="entry name" value="YdbH-like"/>
    <property type="match status" value="3"/>
</dbReference>
<evidence type="ECO:0008006" key="2">
    <source>
        <dbReference type="Google" id="ProtNLM"/>
    </source>
</evidence>
<dbReference type="AlphaFoldDB" id="A0A7C5DEH1"/>
<sequence length="703" mass="75602">MKWILRIFAALALLLVLILAGAWISFPWYAPALVKRLTAGKSVAVEMKNIHRPGFSGIRFGQLKAAVTVPADSCTATATNYNASILNGRLSWHRIGGSATPVWRIELDADSVAVRQLPSGIRFRQANPQLQARLDLTKSGGLFPSVSPDSIALPIRKGVVEARQLRLNDISYAILLTRSHDWVQQPALLKAESLLSGSTKTPVNNLQVTFGLQKNPLKPCTLIFSDCSLQLSDIRASTPEIDFNLRNKRTAFELKLTEVPLEKLSSGSKASGVTGELNGVIPVEYLDSTIRIGNGVIDAAKGTEIAFGTEKTTITFDAGRHPGNPPLISKLNAKMTLDTASGSLSAITLDSLSAQLLSGTLRSTPVSYDLNTGAARGTITFSDVSLLDRLGLKGEFSGKTSGRISGTIPFKLTRSGVTITNAKLTAKGSSTILQTIPIQPSSDDELFSKATNSDVEWTFSNPAVTLNRKAAGKMPMNIKLKSLKRKTSGGELLLTSPQGTLTMFARPGKPSLISLSGFSAGLLDGTVSINHMDYDLETKHTETRVQLSGIPIQSLLDLQGASKLSATGTIRAEIPLLLDNDTFSIPEGSMDAETKGTIIYSTTPEERAAAGAGMRLTYEALDNFFYSELISTISMKPNGDSVISIKLKGRNPDFQENRPVNLNLTIQQNLLDLFRSLTLSSDIEEAISKKALENSRKSTGGKQ</sequence>
<dbReference type="Proteomes" id="UP000886058">
    <property type="component" value="Unassembled WGS sequence"/>
</dbReference>
<dbReference type="EMBL" id="DRSQ01000136">
    <property type="protein sequence ID" value="HHE32289.1"/>
    <property type="molecule type" value="Genomic_DNA"/>
</dbReference>
<gene>
    <name evidence="1" type="ORF">ENL07_06595</name>
</gene>
<name>A0A7C5DEH1_9CHLB</name>
<comment type="caution">
    <text evidence="1">The sequence shown here is derived from an EMBL/GenBank/DDBJ whole genome shotgun (WGS) entry which is preliminary data.</text>
</comment>
<organism evidence="1">
    <name type="scientific">Chlorobaculum parvum</name>
    <dbReference type="NCBI Taxonomy" id="274539"/>
    <lineage>
        <taxon>Bacteria</taxon>
        <taxon>Pseudomonadati</taxon>
        <taxon>Chlorobiota</taxon>
        <taxon>Chlorobiia</taxon>
        <taxon>Chlorobiales</taxon>
        <taxon>Chlorobiaceae</taxon>
        <taxon>Chlorobaculum</taxon>
    </lineage>
</organism>
<accession>A0A7C5DEH1</accession>
<proteinExistence type="predicted"/>
<protein>
    <recommendedName>
        <fullName evidence="2">Dicarboxylate transport domain-containing protein</fullName>
    </recommendedName>
</protein>